<proteinExistence type="predicted"/>
<protein>
    <recommendedName>
        <fullName evidence="2">Helix-turn-helix type 11 domain-containing protein</fullName>
    </recommendedName>
</protein>
<evidence type="ECO:0000313" key="4">
    <source>
        <dbReference type="Proteomes" id="UP000176855"/>
    </source>
</evidence>
<accession>A0A1G2HPT0</accession>
<name>A0A1G2HPT0_9BACT</name>
<organism evidence="3 4">
    <name type="scientific">Candidatus Staskawiczbacteria bacterium RIFCSPHIGHO2_01_FULL_39_25</name>
    <dbReference type="NCBI Taxonomy" id="1802202"/>
    <lineage>
        <taxon>Bacteria</taxon>
        <taxon>Candidatus Staskawicziibacteriota</taxon>
    </lineage>
</organism>
<keyword evidence="1" id="KW-0812">Transmembrane</keyword>
<gene>
    <name evidence="3" type="ORF">A2730_02515</name>
</gene>
<dbReference type="SUPFAM" id="SSF46785">
    <property type="entry name" value="Winged helix' DNA-binding domain"/>
    <property type="match status" value="1"/>
</dbReference>
<dbReference type="InterPro" id="IPR013196">
    <property type="entry name" value="HTH_11"/>
</dbReference>
<sequence>MTYLLILILGVVVAVAFLFWIAKRESKQYGTGTGEELVGICVSAIETASQKEGRKQRVLVMLQEKNGLSNAYIRKVLGVSSRSVVNYMDELEKEGKVEQIGKVGQSVTYRAK</sequence>
<dbReference type="AlphaFoldDB" id="A0A1G2HPT0"/>
<evidence type="ECO:0000313" key="3">
    <source>
        <dbReference type="EMBL" id="OGZ64544.1"/>
    </source>
</evidence>
<dbReference type="Pfam" id="PF08279">
    <property type="entry name" value="HTH_11"/>
    <property type="match status" value="1"/>
</dbReference>
<evidence type="ECO:0000259" key="2">
    <source>
        <dbReference type="Pfam" id="PF08279"/>
    </source>
</evidence>
<keyword evidence="1" id="KW-1133">Transmembrane helix</keyword>
<dbReference type="InterPro" id="IPR036388">
    <property type="entry name" value="WH-like_DNA-bd_sf"/>
</dbReference>
<feature type="domain" description="Helix-turn-helix type 11" evidence="2">
    <location>
        <begin position="54"/>
        <end position="100"/>
    </location>
</feature>
<evidence type="ECO:0000256" key="1">
    <source>
        <dbReference type="SAM" id="Phobius"/>
    </source>
</evidence>
<dbReference type="InterPro" id="IPR036390">
    <property type="entry name" value="WH_DNA-bd_sf"/>
</dbReference>
<dbReference type="Gene3D" id="1.10.10.10">
    <property type="entry name" value="Winged helix-like DNA-binding domain superfamily/Winged helix DNA-binding domain"/>
    <property type="match status" value="1"/>
</dbReference>
<dbReference type="Proteomes" id="UP000176855">
    <property type="component" value="Unassembled WGS sequence"/>
</dbReference>
<dbReference type="EMBL" id="MHOO01000004">
    <property type="protein sequence ID" value="OGZ64544.1"/>
    <property type="molecule type" value="Genomic_DNA"/>
</dbReference>
<feature type="transmembrane region" description="Helical" evidence="1">
    <location>
        <begin position="6"/>
        <end position="22"/>
    </location>
</feature>
<keyword evidence="1" id="KW-0472">Membrane</keyword>
<comment type="caution">
    <text evidence="3">The sequence shown here is derived from an EMBL/GenBank/DDBJ whole genome shotgun (WGS) entry which is preliminary data.</text>
</comment>
<dbReference type="STRING" id="1802202.A2730_02515"/>
<reference evidence="3 4" key="1">
    <citation type="journal article" date="2016" name="Nat. Commun.">
        <title>Thousands of microbial genomes shed light on interconnected biogeochemical processes in an aquifer system.</title>
        <authorList>
            <person name="Anantharaman K."/>
            <person name="Brown C.T."/>
            <person name="Hug L.A."/>
            <person name="Sharon I."/>
            <person name="Castelle C.J."/>
            <person name="Probst A.J."/>
            <person name="Thomas B.C."/>
            <person name="Singh A."/>
            <person name="Wilkins M.J."/>
            <person name="Karaoz U."/>
            <person name="Brodie E.L."/>
            <person name="Williams K.H."/>
            <person name="Hubbard S.S."/>
            <person name="Banfield J.F."/>
        </authorList>
    </citation>
    <scope>NUCLEOTIDE SEQUENCE [LARGE SCALE GENOMIC DNA]</scope>
</reference>